<dbReference type="Proteomes" id="UP001196413">
    <property type="component" value="Unassembled WGS sequence"/>
</dbReference>
<evidence type="ECO:0000313" key="2">
    <source>
        <dbReference type="Proteomes" id="UP001196413"/>
    </source>
</evidence>
<name>A0AAD5MH21_PARTN</name>
<accession>A0AAD5MH21</accession>
<evidence type="ECO:0000313" key="1">
    <source>
        <dbReference type="EMBL" id="KAJ1358410.1"/>
    </source>
</evidence>
<proteinExistence type="predicted"/>
<keyword evidence="2" id="KW-1185">Reference proteome</keyword>
<dbReference type="AlphaFoldDB" id="A0AAD5MH21"/>
<comment type="caution">
    <text evidence="1">The sequence shown here is derived from an EMBL/GenBank/DDBJ whole genome shotgun (WGS) entry which is preliminary data.</text>
</comment>
<dbReference type="EMBL" id="JAHQIW010003375">
    <property type="protein sequence ID" value="KAJ1358410.1"/>
    <property type="molecule type" value="Genomic_DNA"/>
</dbReference>
<sequence length="53" mass="5884">MVAACTKPNSDFYHAVARMGRSRGMTSQGTNVNPRHMIFELNSGIEEHFSIDA</sequence>
<gene>
    <name evidence="1" type="ORF">KIN20_016830</name>
</gene>
<reference evidence="1" key="1">
    <citation type="submission" date="2021-06" db="EMBL/GenBank/DDBJ databases">
        <title>Parelaphostrongylus tenuis whole genome reference sequence.</title>
        <authorList>
            <person name="Garwood T.J."/>
            <person name="Larsen P.A."/>
            <person name="Fountain-Jones N.M."/>
            <person name="Garbe J.R."/>
            <person name="Macchietto M.G."/>
            <person name="Kania S.A."/>
            <person name="Gerhold R.W."/>
            <person name="Richards J.E."/>
            <person name="Wolf T.M."/>
        </authorList>
    </citation>
    <scope>NUCLEOTIDE SEQUENCE</scope>
    <source>
        <strain evidence="1">MNPRO001-30</strain>
        <tissue evidence="1">Meninges</tissue>
    </source>
</reference>
<protein>
    <submittedName>
        <fullName evidence="1">Uncharacterized protein</fullName>
    </submittedName>
</protein>
<organism evidence="1 2">
    <name type="scientific">Parelaphostrongylus tenuis</name>
    <name type="common">Meningeal worm</name>
    <dbReference type="NCBI Taxonomy" id="148309"/>
    <lineage>
        <taxon>Eukaryota</taxon>
        <taxon>Metazoa</taxon>
        <taxon>Ecdysozoa</taxon>
        <taxon>Nematoda</taxon>
        <taxon>Chromadorea</taxon>
        <taxon>Rhabditida</taxon>
        <taxon>Rhabditina</taxon>
        <taxon>Rhabditomorpha</taxon>
        <taxon>Strongyloidea</taxon>
        <taxon>Metastrongylidae</taxon>
        <taxon>Parelaphostrongylus</taxon>
    </lineage>
</organism>